<dbReference type="InterPro" id="IPR001705">
    <property type="entry name" value="Ribosomal_bL33"/>
</dbReference>
<dbReference type="NCBIfam" id="TIGR01023">
    <property type="entry name" value="rpmG_bact"/>
    <property type="match status" value="1"/>
</dbReference>
<accession>A0A2M7AX64</accession>
<dbReference type="GO" id="GO:0005737">
    <property type="term" value="C:cytoplasm"/>
    <property type="evidence" value="ECO:0007669"/>
    <property type="project" value="UniProtKB-ARBA"/>
</dbReference>
<sequence length="52" mass="6489">MPQINLIKLQCQTCKRVNYYSHKNKKKIEKKLELKKFCKWCREHTPHKEMKK</sequence>
<dbReference type="AlphaFoldDB" id="A0A2M7AX64"/>
<dbReference type="Pfam" id="PF00471">
    <property type="entry name" value="Ribosomal_L33"/>
    <property type="match status" value="1"/>
</dbReference>
<dbReference type="HAMAP" id="MF_00294">
    <property type="entry name" value="Ribosomal_bL33"/>
    <property type="match status" value="1"/>
</dbReference>
<name>A0A2M7AX64_9BACT</name>
<gene>
    <name evidence="5 6" type="primary">rpmG</name>
    <name evidence="6" type="ORF">COS76_01960</name>
</gene>
<keyword evidence="2 5" id="KW-0689">Ribosomal protein</keyword>
<evidence type="ECO:0000256" key="5">
    <source>
        <dbReference type="HAMAP-Rule" id="MF_00294"/>
    </source>
</evidence>
<protein>
    <recommendedName>
        <fullName evidence="4 5">Large ribosomal subunit protein bL33</fullName>
    </recommendedName>
</protein>
<dbReference type="NCBIfam" id="NF001764">
    <property type="entry name" value="PRK00504.1"/>
    <property type="match status" value="1"/>
</dbReference>
<evidence type="ECO:0000256" key="2">
    <source>
        <dbReference type="ARBA" id="ARBA00022980"/>
    </source>
</evidence>
<dbReference type="Gene3D" id="2.20.28.120">
    <property type="entry name" value="Ribosomal protein L33"/>
    <property type="match status" value="1"/>
</dbReference>
<dbReference type="EMBL" id="PEVY01000041">
    <property type="protein sequence ID" value="PIU75224.1"/>
    <property type="molecule type" value="Genomic_DNA"/>
</dbReference>
<dbReference type="GO" id="GO:1990904">
    <property type="term" value="C:ribonucleoprotein complex"/>
    <property type="evidence" value="ECO:0007669"/>
    <property type="project" value="UniProtKB-KW"/>
</dbReference>
<evidence type="ECO:0000256" key="4">
    <source>
        <dbReference type="ARBA" id="ARBA00035176"/>
    </source>
</evidence>
<comment type="similarity">
    <text evidence="1 5">Belongs to the bacterial ribosomal protein bL33 family.</text>
</comment>
<dbReference type="GO" id="GO:0003735">
    <property type="term" value="F:structural constituent of ribosome"/>
    <property type="evidence" value="ECO:0007669"/>
    <property type="project" value="InterPro"/>
</dbReference>
<comment type="caution">
    <text evidence="6">The sequence shown here is derived from an EMBL/GenBank/DDBJ whole genome shotgun (WGS) entry which is preliminary data.</text>
</comment>
<organism evidence="6 7">
    <name type="scientific">Candidatus Portnoybacteria bacterium CG06_land_8_20_14_3_00_39_12</name>
    <dbReference type="NCBI Taxonomy" id="1974809"/>
    <lineage>
        <taxon>Bacteria</taxon>
        <taxon>Candidatus Portnoyibacteriota</taxon>
    </lineage>
</organism>
<evidence type="ECO:0000256" key="3">
    <source>
        <dbReference type="ARBA" id="ARBA00023274"/>
    </source>
</evidence>
<dbReference type="GO" id="GO:0006412">
    <property type="term" value="P:translation"/>
    <property type="evidence" value="ECO:0007669"/>
    <property type="project" value="UniProtKB-UniRule"/>
</dbReference>
<dbReference type="NCBIfam" id="NF001860">
    <property type="entry name" value="PRK00595.1"/>
    <property type="match status" value="1"/>
</dbReference>
<reference evidence="7" key="1">
    <citation type="submission" date="2017-09" db="EMBL/GenBank/DDBJ databases">
        <title>Depth-based differentiation of microbial function through sediment-hosted aquifers and enrichment of novel symbionts in the deep terrestrial subsurface.</title>
        <authorList>
            <person name="Probst A.J."/>
            <person name="Ladd B."/>
            <person name="Jarett J.K."/>
            <person name="Geller-Mcgrath D.E."/>
            <person name="Sieber C.M.K."/>
            <person name="Emerson J.B."/>
            <person name="Anantharaman K."/>
            <person name="Thomas B.C."/>
            <person name="Malmstrom R."/>
            <person name="Stieglmeier M."/>
            <person name="Klingl A."/>
            <person name="Woyke T."/>
            <person name="Ryan C.M."/>
            <person name="Banfield J.F."/>
        </authorList>
    </citation>
    <scope>NUCLEOTIDE SEQUENCE [LARGE SCALE GENOMIC DNA]</scope>
</reference>
<evidence type="ECO:0000256" key="1">
    <source>
        <dbReference type="ARBA" id="ARBA00007596"/>
    </source>
</evidence>
<evidence type="ECO:0000313" key="7">
    <source>
        <dbReference type="Proteomes" id="UP000228775"/>
    </source>
</evidence>
<dbReference type="GO" id="GO:0005840">
    <property type="term" value="C:ribosome"/>
    <property type="evidence" value="ECO:0007669"/>
    <property type="project" value="UniProtKB-KW"/>
</dbReference>
<keyword evidence="3 5" id="KW-0687">Ribonucleoprotein</keyword>
<dbReference type="InterPro" id="IPR011332">
    <property type="entry name" value="Ribosomal_zn-bd"/>
</dbReference>
<dbReference type="SUPFAM" id="SSF57829">
    <property type="entry name" value="Zn-binding ribosomal proteins"/>
    <property type="match status" value="1"/>
</dbReference>
<dbReference type="Proteomes" id="UP000228775">
    <property type="component" value="Unassembled WGS sequence"/>
</dbReference>
<dbReference type="InterPro" id="IPR038584">
    <property type="entry name" value="Ribosomal_bL33_sf"/>
</dbReference>
<proteinExistence type="inferred from homology"/>
<evidence type="ECO:0000313" key="6">
    <source>
        <dbReference type="EMBL" id="PIU75224.1"/>
    </source>
</evidence>